<accession>A0A1R3RSN4</accession>
<dbReference type="AlphaFoldDB" id="A0A1R3RSN4"/>
<evidence type="ECO:0000256" key="1">
    <source>
        <dbReference type="ARBA" id="ARBA00022723"/>
    </source>
</evidence>
<feature type="region of interest" description="Disordered" evidence="8">
    <location>
        <begin position="1"/>
        <end position="44"/>
    </location>
</feature>
<dbReference type="Pfam" id="PF00096">
    <property type="entry name" value="zf-C2H2"/>
    <property type="match status" value="1"/>
</dbReference>
<evidence type="ECO:0008006" key="13">
    <source>
        <dbReference type="Google" id="ProtNLM"/>
    </source>
</evidence>
<evidence type="ECO:0000259" key="10">
    <source>
        <dbReference type="PROSITE" id="PS50157"/>
    </source>
</evidence>
<feature type="compositionally biased region" description="Polar residues" evidence="8">
    <location>
        <begin position="35"/>
        <end position="44"/>
    </location>
</feature>
<dbReference type="Proteomes" id="UP000188318">
    <property type="component" value="Unassembled WGS sequence"/>
</dbReference>
<feature type="domain" description="C2H2-type" evidence="10">
    <location>
        <begin position="43"/>
        <end position="70"/>
    </location>
</feature>
<feature type="compositionally biased region" description="Polar residues" evidence="8">
    <location>
        <begin position="169"/>
        <end position="193"/>
    </location>
</feature>
<feature type="region of interest" description="Disordered" evidence="8">
    <location>
        <begin position="146"/>
        <end position="199"/>
    </location>
</feature>
<dbReference type="GO" id="GO:0000981">
    <property type="term" value="F:DNA-binding transcription factor activity, RNA polymerase II-specific"/>
    <property type="evidence" value="ECO:0007669"/>
    <property type="project" value="InterPro"/>
</dbReference>
<keyword evidence="5" id="KW-0804">Transcription</keyword>
<dbReference type="InterPro" id="IPR036236">
    <property type="entry name" value="Znf_C2H2_sf"/>
</dbReference>
<dbReference type="CDD" id="cd12148">
    <property type="entry name" value="fungal_TF_MHR"/>
    <property type="match status" value="1"/>
</dbReference>
<evidence type="ECO:0000256" key="7">
    <source>
        <dbReference type="PROSITE-ProRule" id="PRU00042"/>
    </source>
</evidence>
<dbReference type="InterPro" id="IPR007219">
    <property type="entry name" value="XnlR_reg_dom"/>
</dbReference>
<feature type="region of interest" description="Disordered" evidence="8">
    <location>
        <begin position="296"/>
        <end position="320"/>
    </location>
</feature>
<dbReference type="FunFam" id="3.30.160.60:FF:001719">
    <property type="entry name" value="C2H2 type zinc finger domain protein"/>
    <property type="match status" value="1"/>
</dbReference>
<dbReference type="EMBL" id="KV907497">
    <property type="protein sequence ID" value="OOF97482.1"/>
    <property type="molecule type" value="Genomic_DNA"/>
</dbReference>
<evidence type="ECO:0000256" key="5">
    <source>
        <dbReference type="ARBA" id="ARBA00023163"/>
    </source>
</evidence>
<keyword evidence="6" id="KW-0539">Nucleus</keyword>
<dbReference type="InterPro" id="IPR036864">
    <property type="entry name" value="Zn2-C6_fun-type_DNA-bd_sf"/>
</dbReference>
<dbReference type="OMA" id="FRACYKC"/>
<dbReference type="GO" id="GO:0009893">
    <property type="term" value="P:positive regulation of metabolic process"/>
    <property type="evidence" value="ECO:0007669"/>
    <property type="project" value="UniProtKB-ARBA"/>
</dbReference>
<dbReference type="SUPFAM" id="SSF57701">
    <property type="entry name" value="Zn2/Cys6 DNA-binding domain"/>
    <property type="match status" value="1"/>
</dbReference>
<dbReference type="InterPro" id="IPR013087">
    <property type="entry name" value="Znf_C2H2_type"/>
</dbReference>
<dbReference type="GO" id="GO:0006351">
    <property type="term" value="P:DNA-templated transcription"/>
    <property type="evidence" value="ECO:0007669"/>
    <property type="project" value="InterPro"/>
</dbReference>
<dbReference type="PROSITE" id="PS00463">
    <property type="entry name" value="ZN2_CY6_FUNGAL_1"/>
    <property type="match status" value="1"/>
</dbReference>
<dbReference type="SUPFAM" id="SSF57667">
    <property type="entry name" value="beta-beta-alpha zinc fingers"/>
    <property type="match status" value="1"/>
</dbReference>
<evidence type="ECO:0000313" key="11">
    <source>
        <dbReference type="EMBL" id="OOF97482.1"/>
    </source>
</evidence>
<keyword evidence="3" id="KW-0805">Transcription regulation</keyword>
<evidence type="ECO:0000256" key="6">
    <source>
        <dbReference type="ARBA" id="ARBA00023242"/>
    </source>
</evidence>
<protein>
    <recommendedName>
        <fullName evidence="13">C2H2-type domain-containing protein</fullName>
    </recommendedName>
</protein>
<dbReference type="Gene3D" id="3.30.160.60">
    <property type="entry name" value="Classic Zinc Finger"/>
    <property type="match status" value="2"/>
</dbReference>
<feature type="domain" description="Zn(2)-C6 fungal-type" evidence="9">
    <location>
        <begin position="115"/>
        <end position="144"/>
    </location>
</feature>
<sequence>MSPEKSDAGQETVTRPEAEGPTKNDNSSHNRDIPHSSTATGQTKCSICQSTFRRPEHLKRHFRSHTKEKPFECAQCGRHFSRTDTLHRHELSHHNAGMEGGKDRTHRITVKTFRACYKCAIARVRCSGGSPCARCENRSLECQYPTERRSKAKARKEAQASFANDDRSYGQSPRHVQSTWADGSDQHPSQNGERSMPPPFQYQVTQFQLQMPMSNASGTVSSDFPVKADGLELEKRPLDEVKDNGKASGLEEISNTLSNPDREAKKMRDPFRQYSGVSSQGSASQVAASIENLAEPAHPPKNLHPAGEDHNAISTRPTTENHQVQIELIQPLLNQSTVSTINWLPQNLDSSNDHSHPVNSSYPKVIGAKLPNTSLNQTAWFPSIPDSSPLVPENVSRTPSGNTSLGDNTESPSHLSQLKYTNSPRRARDHYVDGAVPNLPNFRRERDVDASLQLQRRNGRPQFLFPTLPKARVHVTNEDQTDCQQSLEPSTYTTIHNAFVQVCRRENFFYPKFESDHFPDAKTLSNFIHLYFDNFHPVYPIFHFPTFDPNKCHWIVVLALSAIGCHFASLPEQSECAPAFQEFLRRAISVEKEQCCEDRAPIWLLQAIALNCVGLLYSCDERARLSALNSFGDLIGFVAHEELLGHPDKSKVLTGRQTYEQNWESWIEDETRRRTGYFIWLLDCTIAYHFDKRPLLSLDDGQVKLPSHEILWKAKSPEAWREFQERASGQEEVSLYDAVLVMYIEKKLVPDIGQFSQILLVHALYHRMWEVGDYFRRPLSFWNPTSKKQSRHSAIPSGSVWLPGIPSYSKWRNSACDCLDILHWAASSTVARAAGHEHPTILHLHSARIVLLAPFREIRSLATSLAMEEARWSGRQQTLEWHYILRWVKHDQYKARLAVVHAGAMLWHIREYSSHAFHEPVAVFLATLILWAYGSCYAPISDMNNSHEVSRDVPEKPLLIHLDRPCDDELAQLFVREGHGMKAVLSGVGDICALHGPERILRAGCMILARLSSWGISKRLIAILAKLAETVSQP</sequence>
<evidence type="ECO:0000256" key="2">
    <source>
        <dbReference type="ARBA" id="ARBA00022833"/>
    </source>
</evidence>
<dbReference type="Pfam" id="PF00172">
    <property type="entry name" value="Zn_clus"/>
    <property type="match status" value="1"/>
</dbReference>
<keyword evidence="7" id="KW-0863">Zinc-finger</keyword>
<gene>
    <name evidence="11" type="ORF">ASPCADRAFT_206314</name>
</gene>
<dbReference type="PROSITE" id="PS50048">
    <property type="entry name" value="ZN2_CY6_FUNGAL_2"/>
    <property type="match status" value="1"/>
</dbReference>
<dbReference type="PROSITE" id="PS00028">
    <property type="entry name" value="ZINC_FINGER_C2H2_1"/>
    <property type="match status" value="1"/>
</dbReference>
<dbReference type="Pfam" id="PF04082">
    <property type="entry name" value="Fungal_trans"/>
    <property type="match status" value="1"/>
</dbReference>
<keyword evidence="2" id="KW-0862">Zinc</keyword>
<feature type="compositionally biased region" description="Polar residues" evidence="8">
    <location>
        <begin position="395"/>
        <end position="416"/>
    </location>
</feature>
<dbReference type="SMART" id="SM00355">
    <property type="entry name" value="ZnF_C2H2"/>
    <property type="match status" value="2"/>
</dbReference>
<evidence type="ECO:0000259" key="9">
    <source>
        <dbReference type="PROSITE" id="PS50048"/>
    </source>
</evidence>
<dbReference type="GO" id="GO:0003677">
    <property type="term" value="F:DNA binding"/>
    <property type="evidence" value="ECO:0007669"/>
    <property type="project" value="UniProtKB-KW"/>
</dbReference>
<evidence type="ECO:0000313" key="12">
    <source>
        <dbReference type="Proteomes" id="UP000188318"/>
    </source>
</evidence>
<evidence type="ECO:0000256" key="3">
    <source>
        <dbReference type="ARBA" id="ARBA00023015"/>
    </source>
</evidence>
<name>A0A1R3RSN4_ASPC5</name>
<feature type="compositionally biased region" description="Basic and acidic residues" evidence="8">
    <location>
        <begin position="1"/>
        <end position="34"/>
    </location>
</feature>
<feature type="region of interest" description="Disordered" evidence="8">
    <location>
        <begin position="386"/>
        <end position="416"/>
    </location>
</feature>
<dbReference type="InterPro" id="IPR001138">
    <property type="entry name" value="Zn2Cys6_DnaBD"/>
</dbReference>
<dbReference type="SMART" id="SM00066">
    <property type="entry name" value="GAL4"/>
    <property type="match status" value="1"/>
</dbReference>
<organism evidence="11 12">
    <name type="scientific">Aspergillus carbonarius (strain ITEM 5010)</name>
    <dbReference type="NCBI Taxonomy" id="602072"/>
    <lineage>
        <taxon>Eukaryota</taxon>
        <taxon>Fungi</taxon>
        <taxon>Dikarya</taxon>
        <taxon>Ascomycota</taxon>
        <taxon>Pezizomycotina</taxon>
        <taxon>Eurotiomycetes</taxon>
        <taxon>Eurotiomycetidae</taxon>
        <taxon>Eurotiales</taxon>
        <taxon>Aspergillaceae</taxon>
        <taxon>Aspergillus</taxon>
        <taxon>Aspergillus subgen. Circumdati</taxon>
    </lineage>
</organism>
<evidence type="ECO:0000256" key="4">
    <source>
        <dbReference type="ARBA" id="ARBA00023125"/>
    </source>
</evidence>
<dbReference type="CDD" id="cd00067">
    <property type="entry name" value="GAL4"/>
    <property type="match status" value="1"/>
</dbReference>
<dbReference type="STRING" id="602072.A0A1R3RSN4"/>
<feature type="domain" description="C2H2-type" evidence="10">
    <location>
        <begin position="71"/>
        <end position="93"/>
    </location>
</feature>
<dbReference type="PANTHER" id="PTHR47660">
    <property type="entry name" value="TRANSCRIPTION FACTOR WITH C2H2 AND ZN(2)-CYS(6) DNA BINDING DOMAIN (EUROFUNG)-RELATED-RELATED"/>
    <property type="match status" value="1"/>
</dbReference>
<keyword evidence="12" id="KW-1185">Reference proteome</keyword>
<proteinExistence type="predicted"/>
<keyword evidence="4" id="KW-0238">DNA-binding</keyword>
<dbReference type="OrthoDB" id="654211at2759"/>
<dbReference type="PROSITE" id="PS50157">
    <property type="entry name" value="ZINC_FINGER_C2H2_2"/>
    <property type="match status" value="2"/>
</dbReference>
<keyword evidence="1" id="KW-0479">Metal-binding</keyword>
<dbReference type="VEuPathDB" id="FungiDB:ASPCADRAFT_206314"/>
<evidence type="ECO:0000256" key="8">
    <source>
        <dbReference type="SAM" id="MobiDB-lite"/>
    </source>
</evidence>
<dbReference type="FunFam" id="3.30.160.60:FF:001281">
    <property type="entry name" value="C2H2 transcription factor, putative"/>
    <property type="match status" value="1"/>
</dbReference>
<dbReference type="Gene3D" id="4.10.240.10">
    <property type="entry name" value="Zn(2)-C6 fungal-type DNA-binding domain"/>
    <property type="match status" value="1"/>
</dbReference>
<reference evidence="12" key="1">
    <citation type="journal article" date="2017" name="Genome Biol.">
        <title>Comparative genomics reveals high biological diversity and specific adaptations in the industrially and medically important fungal genus Aspergillus.</title>
        <authorList>
            <person name="de Vries R.P."/>
            <person name="Riley R."/>
            <person name="Wiebenga A."/>
            <person name="Aguilar-Osorio G."/>
            <person name="Amillis S."/>
            <person name="Uchima C.A."/>
            <person name="Anderluh G."/>
            <person name="Asadollahi M."/>
            <person name="Askin M."/>
            <person name="Barry K."/>
            <person name="Battaglia E."/>
            <person name="Bayram O."/>
            <person name="Benocci T."/>
            <person name="Braus-Stromeyer S.A."/>
            <person name="Caldana C."/>
            <person name="Canovas D."/>
            <person name="Cerqueira G.C."/>
            <person name="Chen F."/>
            <person name="Chen W."/>
            <person name="Choi C."/>
            <person name="Clum A."/>
            <person name="Dos Santos R.A."/>
            <person name="Damasio A.R."/>
            <person name="Diallinas G."/>
            <person name="Emri T."/>
            <person name="Fekete E."/>
            <person name="Flipphi M."/>
            <person name="Freyberg S."/>
            <person name="Gallo A."/>
            <person name="Gournas C."/>
            <person name="Habgood R."/>
            <person name="Hainaut M."/>
            <person name="Harispe M.L."/>
            <person name="Henrissat B."/>
            <person name="Hilden K.S."/>
            <person name="Hope R."/>
            <person name="Hossain A."/>
            <person name="Karabika E."/>
            <person name="Karaffa L."/>
            <person name="Karanyi Z."/>
            <person name="Krasevec N."/>
            <person name="Kuo A."/>
            <person name="Kusch H."/>
            <person name="LaButti K."/>
            <person name="Lagendijk E.L."/>
            <person name="Lapidus A."/>
            <person name="Levasseur A."/>
            <person name="Lindquist E."/>
            <person name="Lipzen A."/>
            <person name="Logrieco A.F."/>
            <person name="MacCabe A."/>
            <person name="Maekelae M.R."/>
            <person name="Malavazi I."/>
            <person name="Melin P."/>
            <person name="Meyer V."/>
            <person name="Mielnichuk N."/>
            <person name="Miskei M."/>
            <person name="Molnar A.P."/>
            <person name="Mule G."/>
            <person name="Ngan C.Y."/>
            <person name="Orejas M."/>
            <person name="Orosz E."/>
            <person name="Ouedraogo J.P."/>
            <person name="Overkamp K.M."/>
            <person name="Park H.-S."/>
            <person name="Perrone G."/>
            <person name="Piumi F."/>
            <person name="Punt P.J."/>
            <person name="Ram A.F."/>
            <person name="Ramon A."/>
            <person name="Rauscher S."/>
            <person name="Record E."/>
            <person name="Riano-Pachon D.M."/>
            <person name="Robert V."/>
            <person name="Roehrig J."/>
            <person name="Ruller R."/>
            <person name="Salamov A."/>
            <person name="Salih N.S."/>
            <person name="Samson R.A."/>
            <person name="Sandor E."/>
            <person name="Sanguinetti M."/>
            <person name="Schuetze T."/>
            <person name="Sepcic K."/>
            <person name="Shelest E."/>
            <person name="Sherlock G."/>
            <person name="Sophianopoulou V."/>
            <person name="Squina F.M."/>
            <person name="Sun H."/>
            <person name="Susca A."/>
            <person name="Todd R.B."/>
            <person name="Tsang A."/>
            <person name="Unkles S.E."/>
            <person name="van de Wiele N."/>
            <person name="van Rossen-Uffink D."/>
            <person name="Oliveira J.V."/>
            <person name="Vesth T.C."/>
            <person name="Visser J."/>
            <person name="Yu J.-H."/>
            <person name="Zhou M."/>
            <person name="Andersen M.R."/>
            <person name="Archer D.B."/>
            <person name="Baker S.E."/>
            <person name="Benoit I."/>
            <person name="Brakhage A.A."/>
            <person name="Braus G.H."/>
            <person name="Fischer R."/>
            <person name="Frisvad J.C."/>
            <person name="Goldman G.H."/>
            <person name="Houbraken J."/>
            <person name="Oakley B."/>
            <person name="Pocsi I."/>
            <person name="Scazzocchio C."/>
            <person name="Seiboth B."/>
            <person name="vanKuyk P.A."/>
            <person name="Wortman J."/>
            <person name="Dyer P.S."/>
            <person name="Grigoriev I.V."/>
        </authorList>
    </citation>
    <scope>NUCLEOTIDE SEQUENCE [LARGE SCALE GENOMIC DNA]</scope>
    <source>
        <strain evidence="12">ITEM 5010</strain>
    </source>
</reference>
<dbReference type="PANTHER" id="PTHR47660:SF7">
    <property type="entry name" value="TRANSCRIPTION FACTOR WITH C2H2 AND ZN(2)-CYS(6) DNA BINDING DOMAIN (EUROFUNG)"/>
    <property type="match status" value="1"/>
</dbReference>
<dbReference type="GO" id="GO:0008270">
    <property type="term" value="F:zinc ion binding"/>
    <property type="evidence" value="ECO:0007669"/>
    <property type="project" value="UniProtKB-KW"/>
</dbReference>